<keyword evidence="3" id="KW-1185">Reference proteome</keyword>
<dbReference type="PANTHER" id="PTHR11977">
    <property type="entry name" value="VILLIN"/>
    <property type="match status" value="1"/>
</dbReference>
<dbReference type="Proteomes" id="UP000078046">
    <property type="component" value="Unassembled WGS sequence"/>
</dbReference>
<dbReference type="GO" id="GO:0008154">
    <property type="term" value="P:actin polymerization or depolymerization"/>
    <property type="evidence" value="ECO:0007669"/>
    <property type="project" value="TreeGrafter"/>
</dbReference>
<evidence type="ECO:0000313" key="2">
    <source>
        <dbReference type="EMBL" id="OAF69830.1"/>
    </source>
</evidence>
<dbReference type="GO" id="GO:0005737">
    <property type="term" value="C:cytoplasm"/>
    <property type="evidence" value="ECO:0007669"/>
    <property type="project" value="TreeGrafter"/>
</dbReference>
<name>A0A177B6S8_9BILA</name>
<dbReference type="GO" id="GO:0015629">
    <property type="term" value="C:actin cytoskeleton"/>
    <property type="evidence" value="ECO:0007669"/>
    <property type="project" value="TreeGrafter"/>
</dbReference>
<proteinExistence type="predicted"/>
<evidence type="ECO:0000313" key="3">
    <source>
        <dbReference type="Proteomes" id="UP000078046"/>
    </source>
</evidence>
<gene>
    <name evidence="2" type="ORF">A3Q56_02425</name>
</gene>
<dbReference type="InterPro" id="IPR029006">
    <property type="entry name" value="ADF-H/Gelsolin-like_dom_sf"/>
</dbReference>
<dbReference type="Pfam" id="PF00626">
    <property type="entry name" value="Gelsolin"/>
    <property type="match status" value="3"/>
</dbReference>
<dbReference type="InterPro" id="IPR007123">
    <property type="entry name" value="Gelsolin-like_dom"/>
</dbReference>
<feature type="domain" description="Gelsolin-like" evidence="1">
    <location>
        <begin position="60"/>
        <end position="160"/>
    </location>
</feature>
<dbReference type="OrthoDB" id="6375767at2759"/>
<dbReference type="Gene3D" id="3.40.20.10">
    <property type="entry name" value="Severin"/>
    <property type="match status" value="3"/>
</dbReference>
<protein>
    <recommendedName>
        <fullName evidence="1">Gelsolin-like domain-containing protein</fullName>
    </recommendedName>
</protein>
<accession>A0A177B6S8</accession>
<dbReference type="EMBL" id="LWCA01000224">
    <property type="protein sequence ID" value="OAF69830.1"/>
    <property type="molecule type" value="Genomic_DNA"/>
</dbReference>
<dbReference type="AlphaFoldDB" id="A0A177B6S8"/>
<dbReference type="GO" id="GO:0051015">
    <property type="term" value="F:actin filament binding"/>
    <property type="evidence" value="ECO:0007669"/>
    <property type="project" value="InterPro"/>
</dbReference>
<feature type="domain" description="Gelsolin-like" evidence="1">
    <location>
        <begin position="332"/>
        <end position="383"/>
    </location>
</feature>
<comment type="caution">
    <text evidence="2">The sequence shown here is derived from an EMBL/GenBank/DDBJ whole genome shotgun (WGS) entry which is preliminary data.</text>
</comment>
<dbReference type="CDD" id="cd11290">
    <property type="entry name" value="gelsolin_S1_like"/>
    <property type="match status" value="1"/>
</dbReference>
<dbReference type="InterPro" id="IPR007122">
    <property type="entry name" value="Villin/Gelsolin"/>
</dbReference>
<sequence length="428" mass="49160">MTGLRKGKTYDWKDSNLSDFGSEMDKLVKKESAQTETAWDRIKGKLGCTVWRIKQFKVASMKESEFGEFYNGDSYIIMNCYQEEPNTAYEYDIHFWIGKYSTQLNLKALVNQLFSTVILNGGRIDEYGTAAYKTVELDNLLDGLPVQHREVQNYESNLFISYFKAFKIMEGGTESGFNHVEPKEYIPRLLHFSGNKDSIIVRQIPKCAQLIKHDDIYILDQGKELIQWNGIDCNKDEKIKAMRFIGELKLERNASSCVIDDDPSENKNFFKLLDDELHESDRDSNTQEDRGTVLYKISDDSGNMIVEKVKENEDIEKCDINDDVSYSSNWNPDVFILDKAFSLYVIKGKNASPAEKKKGISYAHDFLKDNYNPYKNITVLDMNLDRHLTSKRHRENLPNSICSDSTMNSTLNSAINTGSNANEIKLNI</sequence>
<feature type="domain" description="Gelsolin-like" evidence="1">
    <location>
        <begin position="202"/>
        <end position="259"/>
    </location>
</feature>
<reference evidence="2 3" key="1">
    <citation type="submission" date="2016-04" db="EMBL/GenBank/DDBJ databases">
        <title>The genome of Intoshia linei affirms orthonectids as highly simplified spiralians.</title>
        <authorList>
            <person name="Mikhailov K.V."/>
            <person name="Slusarev G.S."/>
            <person name="Nikitin M.A."/>
            <person name="Logacheva M.D."/>
            <person name="Penin A."/>
            <person name="Aleoshin V."/>
            <person name="Panchin Y.V."/>
        </authorList>
    </citation>
    <scope>NUCLEOTIDE SEQUENCE [LARGE SCALE GENOMIC DNA]</scope>
    <source>
        <strain evidence="2">Intl2013</strain>
        <tissue evidence="2">Whole animal</tissue>
    </source>
</reference>
<dbReference type="PANTHER" id="PTHR11977:SF130">
    <property type="entry name" value="SEVERIN"/>
    <property type="match status" value="1"/>
</dbReference>
<dbReference type="SUPFAM" id="SSF55753">
    <property type="entry name" value="Actin depolymerizing proteins"/>
    <property type="match status" value="3"/>
</dbReference>
<organism evidence="2 3">
    <name type="scientific">Intoshia linei</name>
    <dbReference type="NCBI Taxonomy" id="1819745"/>
    <lineage>
        <taxon>Eukaryota</taxon>
        <taxon>Metazoa</taxon>
        <taxon>Spiralia</taxon>
        <taxon>Lophotrochozoa</taxon>
        <taxon>Mesozoa</taxon>
        <taxon>Orthonectida</taxon>
        <taxon>Rhopaluridae</taxon>
        <taxon>Intoshia</taxon>
    </lineage>
</organism>
<dbReference type="SMART" id="SM00262">
    <property type="entry name" value="GEL"/>
    <property type="match status" value="3"/>
</dbReference>
<evidence type="ECO:0000259" key="1">
    <source>
        <dbReference type="Pfam" id="PF00626"/>
    </source>
</evidence>